<dbReference type="InterPro" id="IPR009081">
    <property type="entry name" value="PP-bd_ACP"/>
</dbReference>
<dbReference type="InterPro" id="IPR036736">
    <property type="entry name" value="ACP-like_sf"/>
</dbReference>
<dbReference type="Proteomes" id="UP000199648">
    <property type="component" value="Unassembled WGS sequence"/>
</dbReference>
<dbReference type="AlphaFoldDB" id="A0A1G5Q2X5"/>
<evidence type="ECO:0000313" key="2">
    <source>
        <dbReference type="EMBL" id="SCZ55978.1"/>
    </source>
</evidence>
<dbReference type="EMBL" id="FMWD01000003">
    <property type="protein sequence ID" value="SCZ55978.1"/>
    <property type="molecule type" value="Genomic_DNA"/>
</dbReference>
<reference evidence="2 3" key="1">
    <citation type="submission" date="2016-10" db="EMBL/GenBank/DDBJ databases">
        <authorList>
            <person name="de Groot N.N."/>
        </authorList>
    </citation>
    <scope>NUCLEOTIDE SEQUENCE [LARGE SCALE GENOMIC DNA]</scope>
    <source>
        <strain evidence="2 3">HLD2</strain>
    </source>
</reference>
<protein>
    <submittedName>
        <fullName evidence="2">Acyl carrier protein</fullName>
    </submittedName>
</protein>
<keyword evidence="3" id="KW-1185">Reference proteome</keyword>
<evidence type="ECO:0000313" key="3">
    <source>
        <dbReference type="Proteomes" id="UP000199648"/>
    </source>
</evidence>
<dbReference type="Pfam" id="PF00550">
    <property type="entry name" value="PP-binding"/>
    <property type="match status" value="1"/>
</dbReference>
<organism evidence="2 3">
    <name type="scientific">Thiohalomonas denitrificans</name>
    <dbReference type="NCBI Taxonomy" id="415747"/>
    <lineage>
        <taxon>Bacteria</taxon>
        <taxon>Pseudomonadati</taxon>
        <taxon>Pseudomonadota</taxon>
        <taxon>Gammaproteobacteria</taxon>
        <taxon>Thiohalomonadales</taxon>
        <taxon>Thiohalomonadaceae</taxon>
        <taxon>Thiohalomonas</taxon>
    </lineage>
</organism>
<dbReference type="SUPFAM" id="SSF47336">
    <property type="entry name" value="ACP-like"/>
    <property type="match status" value="1"/>
</dbReference>
<sequence>MSIEHDVRAYILDNFLFTDDDSALQNQESLLDRGIIDSTGVMELVAFLEEEFGIGVADDELLPDNLDSIQQIVGFVSRKQRIAANA</sequence>
<feature type="domain" description="Carrier" evidence="1">
    <location>
        <begin position="2"/>
        <end position="80"/>
    </location>
</feature>
<gene>
    <name evidence="2" type="ORF">SAMN03097708_01239</name>
</gene>
<dbReference type="RefSeq" id="WP_092994044.1">
    <property type="nucleotide sequence ID" value="NZ_FMWD01000003.1"/>
</dbReference>
<dbReference type="STRING" id="415747.SAMN03097708_01239"/>
<dbReference type="PROSITE" id="PS50075">
    <property type="entry name" value="CARRIER"/>
    <property type="match status" value="1"/>
</dbReference>
<accession>A0A1G5Q2X5</accession>
<dbReference type="OrthoDB" id="2625323at2"/>
<proteinExistence type="predicted"/>
<dbReference type="Gene3D" id="1.10.1200.10">
    <property type="entry name" value="ACP-like"/>
    <property type="match status" value="1"/>
</dbReference>
<evidence type="ECO:0000259" key="1">
    <source>
        <dbReference type="PROSITE" id="PS50075"/>
    </source>
</evidence>
<name>A0A1G5Q2X5_9GAMM</name>